<dbReference type="Gene3D" id="3.40.50.1010">
    <property type="entry name" value="5'-nuclease"/>
    <property type="match status" value="1"/>
</dbReference>
<dbReference type="RefSeq" id="WP_278058924.1">
    <property type="nucleotide sequence ID" value="NZ_CP121247.1"/>
</dbReference>
<comment type="caution">
    <text evidence="1">The sequence shown here is derived from an EMBL/GenBank/DDBJ whole genome shotgun (WGS) entry which is preliminary data.</text>
</comment>
<dbReference type="Proteomes" id="UP001235966">
    <property type="component" value="Unassembled WGS sequence"/>
</dbReference>
<gene>
    <name evidence="1" type="ORF">J2S49_001236</name>
</gene>
<name>A0ABT9NBT9_9ACTO</name>
<dbReference type="EMBL" id="JAUSQW010000001">
    <property type="protein sequence ID" value="MDP9801160.1"/>
    <property type="molecule type" value="Genomic_DNA"/>
</dbReference>
<evidence type="ECO:0000313" key="1">
    <source>
        <dbReference type="EMBL" id="MDP9801160.1"/>
    </source>
</evidence>
<evidence type="ECO:0000313" key="2">
    <source>
        <dbReference type="Proteomes" id="UP001235966"/>
    </source>
</evidence>
<keyword evidence="2" id="KW-1185">Reference proteome</keyword>
<proteinExistence type="predicted"/>
<evidence type="ECO:0008006" key="3">
    <source>
        <dbReference type="Google" id="ProtNLM"/>
    </source>
</evidence>
<reference evidence="1 2" key="1">
    <citation type="submission" date="2023-07" db="EMBL/GenBank/DDBJ databases">
        <title>Sequencing the genomes of 1000 actinobacteria strains.</title>
        <authorList>
            <person name="Klenk H.-P."/>
        </authorList>
    </citation>
    <scope>NUCLEOTIDE SEQUENCE [LARGE SCALE GENOMIC DNA]</scope>
    <source>
        <strain evidence="1 2">DSM 102162</strain>
    </source>
</reference>
<protein>
    <recommendedName>
        <fullName evidence="3">NYN domain-containing protein</fullName>
    </recommendedName>
</protein>
<sequence>MYFLIDGENLDATLGVNILGRAPRGEERPRWDRVLDFDPWRDEPSEDDSLSGLFFLNATQKIATSFVQALTAIGWRPLLLTSEDPEVKVVDRGIQRTLEAIAQTKPGTDIVLGSHDADYLPQIEELLAAGHRVAVLCFREFLSTSLAALQDQGLTIIDLEYDVHAFNQPLSRIHVMDVEEFDPLEFI</sequence>
<accession>A0ABT9NBT9</accession>
<organism evidence="1 2">
    <name type="scientific">Arcanobacterium wilhelmae</name>
    <dbReference type="NCBI Taxonomy" id="1803177"/>
    <lineage>
        <taxon>Bacteria</taxon>
        <taxon>Bacillati</taxon>
        <taxon>Actinomycetota</taxon>
        <taxon>Actinomycetes</taxon>
        <taxon>Actinomycetales</taxon>
        <taxon>Actinomycetaceae</taxon>
        <taxon>Arcanobacterium</taxon>
    </lineage>
</organism>